<dbReference type="PANTHER" id="PTHR21600">
    <property type="entry name" value="MITOCHONDRIAL RNA PSEUDOURIDINE SYNTHASE"/>
    <property type="match status" value="1"/>
</dbReference>
<feature type="domain" description="Pseudouridine synthase RsuA/RluA-like" evidence="5">
    <location>
        <begin position="354"/>
        <end position="499"/>
    </location>
</feature>
<dbReference type="InterPro" id="IPR006145">
    <property type="entry name" value="PsdUridine_synth_RsuA/RluA"/>
</dbReference>
<dbReference type="InterPro" id="IPR020103">
    <property type="entry name" value="PsdUridine_synth_cat_dom_sf"/>
</dbReference>
<name>B7JV58_RIPO1</name>
<evidence type="ECO:0000256" key="4">
    <source>
        <dbReference type="SAM" id="Coils"/>
    </source>
</evidence>
<dbReference type="SUPFAM" id="SSF55120">
    <property type="entry name" value="Pseudouridine synthase"/>
    <property type="match status" value="1"/>
</dbReference>
<dbReference type="PROSITE" id="PS01129">
    <property type="entry name" value="PSI_RLU"/>
    <property type="match status" value="1"/>
</dbReference>
<accession>B7JV58</accession>
<feature type="coiled-coil region" evidence="4">
    <location>
        <begin position="187"/>
        <end position="246"/>
    </location>
</feature>
<dbReference type="GO" id="GO:0003723">
    <property type="term" value="F:RNA binding"/>
    <property type="evidence" value="ECO:0007669"/>
    <property type="project" value="InterPro"/>
</dbReference>
<dbReference type="InterPro" id="IPR006224">
    <property type="entry name" value="PsdUridine_synth_RluA-like_CS"/>
</dbReference>
<keyword evidence="4" id="KW-0175">Coiled coil</keyword>
<evidence type="ECO:0000256" key="2">
    <source>
        <dbReference type="ARBA" id="ARBA00031870"/>
    </source>
</evidence>
<dbReference type="EMBL" id="CP001287">
    <property type="protein sequence ID" value="ACK66910.1"/>
    <property type="molecule type" value="Genomic_DNA"/>
</dbReference>
<dbReference type="GO" id="GO:0009982">
    <property type="term" value="F:pseudouridine synthase activity"/>
    <property type="evidence" value="ECO:0007669"/>
    <property type="project" value="InterPro"/>
</dbReference>
<dbReference type="STRING" id="41431.PCC8801_2914"/>
<dbReference type="CDD" id="cd02869">
    <property type="entry name" value="PseudoU_synth_RluA_like"/>
    <property type="match status" value="1"/>
</dbReference>
<gene>
    <name evidence="6" type="ordered locus">PCC8801_2914</name>
</gene>
<evidence type="ECO:0000256" key="3">
    <source>
        <dbReference type="ARBA" id="ARBA00033164"/>
    </source>
</evidence>
<sequence>MDQVILEKISEFVTEKTALKDLAVNYWYEGYCPQSGEFLRLPRNRMIEAIALGLMKQLAEDNRYSYEGKMYGVLLVETPQGELAVLKAFSGLLLGKNVVEGWVPSLLGKEKITLEEIQTLEQLENLKHQIVALQKISERQDYQDLSKEWKTRLNNLAIIHRERKLKRQEKRKNLLKTFQDNDLKLVLDNLNKESQKDGIEKRKLKQKRDKILNPLKQKIDQADAQILELKQQRKELSRQLQAQMNQVYSLSNFAGQSNSLQSLIPTGGLLTGTGECCAPKLLNYAAQHHLKPLAMAEFWWGEASNNGDKIPGQFYPACQERCQPLMGFLLSGLGNNQSFFKSEIKVIYEDQWIIAIDKPSSLLSVPGRYFETFDSVLTRLQNSLPDAQELRTVHRLDQDTSGILLLARDRYTHRHLSQQFAQRKVEKIYEAILAGSVMMNEGVIQLPLWGDPNNRPYQKVDWELGKPSITQFKVITTQENLTRIQFIPLTGRTHQIRVHAVDTQGLGSVILGDYLYGCNAGVSRLHLHARELKFEHPQQQKTVHLYLETPF</sequence>
<dbReference type="Pfam" id="PF00849">
    <property type="entry name" value="PseudoU_synth_2"/>
    <property type="match status" value="1"/>
</dbReference>
<keyword evidence="7" id="KW-1185">Reference proteome</keyword>
<evidence type="ECO:0000256" key="1">
    <source>
        <dbReference type="ARBA" id="ARBA00000073"/>
    </source>
</evidence>
<proteinExistence type="predicted"/>
<protein>
    <recommendedName>
        <fullName evidence="2">RNA pseudouridylate synthase</fullName>
    </recommendedName>
    <alternativeName>
        <fullName evidence="3">RNA-uridine isomerase</fullName>
    </alternativeName>
</protein>
<dbReference type="Gene3D" id="3.30.2350.10">
    <property type="entry name" value="Pseudouridine synthase"/>
    <property type="match status" value="1"/>
</dbReference>
<organism evidence="6 7">
    <name type="scientific">Rippkaea orientalis (strain PCC 8801 / RF-1)</name>
    <name type="common">Cyanothece sp. (strain PCC 8801)</name>
    <dbReference type="NCBI Taxonomy" id="41431"/>
    <lineage>
        <taxon>Bacteria</taxon>
        <taxon>Bacillati</taxon>
        <taxon>Cyanobacteriota</taxon>
        <taxon>Cyanophyceae</taxon>
        <taxon>Oscillatoriophycideae</taxon>
        <taxon>Chroococcales</taxon>
        <taxon>Aphanothecaceae</taxon>
        <taxon>Rippkaea</taxon>
        <taxon>Rippkaea orientalis</taxon>
    </lineage>
</organism>
<reference evidence="7" key="1">
    <citation type="journal article" date="2011" name="MBio">
        <title>Novel metabolic attributes of the genus Cyanothece, comprising a group of unicellular nitrogen-fixing Cyanobacteria.</title>
        <authorList>
            <person name="Bandyopadhyay A."/>
            <person name="Elvitigala T."/>
            <person name="Welsh E."/>
            <person name="Stockel J."/>
            <person name="Liberton M."/>
            <person name="Min H."/>
            <person name="Sherman L.A."/>
            <person name="Pakrasi H.B."/>
        </authorList>
    </citation>
    <scope>NUCLEOTIDE SEQUENCE [LARGE SCALE GENOMIC DNA]</scope>
    <source>
        <strain evidence="7">PCC 8801</strain>
    </source>
</reference>
<dbReference type="Proteomes" id="UP000008204">
    <property type="component" value="Chromosome"/>
</dbReference>
<dbReference type="OrthoDB" id="9807829at2"/>
<dbReference type="PANTHER" id="PTHR21600:SF89">
    <property type="entry name" value="RIBOSOMAL LARGE SUBUNIT PSEUDOURIDINE SYNTHASE A"/>
    <property type="match status" value="1"/>
</dbReference>
<dbReference type="RefSeq" id="WP_012596176.1">
    <property type="nucleotide sequence ID" value="NC_011726.1"/>
</dbReference>
<evidence type="ECO:0000313" key="6">
    <source>
        <dbReference type="EMBL" id="ACK66910.1"/>
    </source>
</evidence>
<dbReference type="GO" id="GO:0000455">
    <property type="term" value="P:enzyme-directed rRNA pseudouridine synthesis"/>
    <property type="evidence" value="ECO:0007669"/>
    <property type="project" value="TreeGrafter"/>
</dbReference>
<dbReference type="InterPro" id="IPR050188">
    <property type="entry name" value="RluA_PseudoU_synthase"/>
</dbReference>
<evidence type="ECO:0000259" key="5">
    <source>
        <dbReference type="Pfam" id="PF00849"/>
    </source>
</evidence>
<dbReference type="GO" id="GO:0140098">
    <property type="term" value="F:catalytic activity, acting on RNA"/>
    <property type="evidence" value="ECO:0007669"/>
    <property type="project" value="UniProtKB-ARBA"/>
</dbReference>
<dbReference type="HOGENOM" id="CLU_037416_0_0_3"/>
<dbReference type="KEGG" id="cyp:PCC8801_2914"/>
<comment type="catalytic activity">
    <reaction evidence="1">
        <text>a uridine in RNA = a pseudouridine in RNA</text>
        <dbReference type="Rhea" id="RHEA:48348"/>
        <dbReference type="Rhea" id="RHEA-COMP:12068"/>
        <dbReference type="Rhea" id="RHEA-COMP:12069"/>
        <dbReference type="ChEBI" id="CHEBI:65314"/>
        <dbReference type="ChEBI" id="CHEBI:65315"/>
    </reaction>
</comment>
<dbReference type="eggNOG" id="COG0564">
    <property type="taxonomic scope" value="Bacteria"/>
</dbReference>
<evidence type="ECO:0000313" key="7">
    <source>
        <dbReference type="Proteomes" id="UP000008204"/>
    </source>
</evidence>
<dbReference type="AlphaFoldDB" id="B7JV58"/>